<accession>A0A644X990</accession>
<dbReference type="InterPro" id="IPR016192">
    <property type="entry name" value="APOBEC/CMP_deaminase_Zn-bd"/>
</dbReference>
<organism evidence="12">
    <name type="scientific">bioreactor metagenome</name>
    <dbReference type="NCBI Taxonomy" id="1076179"/>
    <lineage>
        <taxon>unclassified sequences</taxon>
        <taxon>metagenomes</taxon>
        <taxon>ecological metagenomes</taxon>
    </lineage>
</organism>
<evidence type="ECO:0000256" key="2">
    <source>
        <dbReference type="ARBA" id="ARBA00004882"/>
    </source>
</evidence>
<evidence type="ECO:0000256" key="10">
    <source>
        <dbReference type="ARBA" id="ARBA00023268"/>
    </source>
</evidence>
<dbReference type="InterPro" id="IPR002125">
    <property type="entry name" value="CMP_dCMP_dom"/>
</dbReference>
<dbReference type="NCBIfam" id="TIGR00326">
    <property type="entry name" value="eubact_ribD"/>
    <property type="match status" value="1"/>
</dbReference>
<dbReference type="GO" id="GO:0008703">
    <property type="term" value="F:5-amino-6-(5-phosphoribosylamino)uracil reductase activity"/>
    <property type="evidence" value="ECO:0007669"/>
    <property type="project" value="InterPro"/>
</dbReference>
<dbReference type="InterPro" id="IPR002734">
    <property type="entry name" value="RibDG_C"/>
</dbReference>
<keyword evidence="10" id="KW-0511">Multifunctional enzyme</keyword>
<dbReference type="InterPro" id="IPR016193">
    <property type="entry name" value="Cytidine_deaminase-like"/>
</dbReference>
<gene>
    <name evidence="12" type="primary">ribD_13</name>
    <name evidence="12" type="ORF">SDC9_59084</name>
</gene>
<evidence type="ECO:0000256" key="1">
    <source>
        <dbReference type="ARBA" id="ARBA00001947"/>
    </source>
</evidence>
<dbReference type="SUPFAM" id="SSF53927">
    <property type="entry name" value="Cytidine deaminase-like"/>
    <property type="match status" value="1"/>
</dbReference>
<feature type="domain" description="CMP/dCMP-type deaminase" evidence="11">
    <location>
        <begin position="1"/>
        <end position="119"/>
    </location>
</feature>
<dbReference type="PANTHER" id="PTHR38011">
    <property type="entry name" value="DIHYDROFOLATE REDUCTASE FAMILY PROTEIN (AFU_ORTHOLOGUE AFUA_8G06820)"/>
    <property type="match status" value="1"/>
</dbReference>
<dbReference type="PROSITE" id="PS00903">
    <property type="entry name" value="CYT_DCMP_DEAMINASES_1"/>
    <property type="match status" value="1"/>
</dbReference>
<comment type="pathway">
    <text evidence="2">Cofactor biosynthesis; riboflavin biosynthesis; 5-amino-6-(D-ribitylamino)uracil from GTP: step 2/4.</text>
</comment>
<dbReference type="GO" id="GO:0008270">
    <property type="term" value="F:zinc ion binding"/>
    <property type="evidence" value="ECO:0007669"/>
    <property type="project" value="InterPro"/>
</dbReference>
<comment type="cofactor">
    <cofactor evidence="1">
        <name>Zn(2+)</name>
        <dbReference type="ChEBI" id="CHEBI:29105"/>
    </cofactor>
</comment>
<dbReference type="FunFam" id="3.40.140.10:FF:000025">
    <property type="entry name" value="Riboflavin biosynthesis protein RibD"/>
    <property type="match status" value="1"/>
</dbReference>
<dbReference type="Pfam" id="PF00383">
    <property type="entry name" value="dCMP_cyt_deam_1"/>
    <property type="match status" value="1"/>
</dbReference>
<keyword evidence="6" id="KW-0378">Hydrolase</keyword>
<evidence type="ECO:0000259" key="11">
    <source>
        <dbReference type="PROSITE" id="PS51747"/>
    </source>
</evidence>
<evidence type="ECO:0000256" key="8">
    <source>
        <dbReference type="ARBA" id="ARBA00022857"/>
    </source>
</evidence>
<comment type="caution">
    <text evidence="12">The sequence shown here is derived from an EMBL/GenBank/DDBJ whole genome shotgun (WGS) entry which is preliminary data.</text>
</comment>
<reference evidence="12" key="1">
    <citation type="submission" date="2019-08" db="EMBL/GenBank/DDBJ databases">
        <authorList>
            <person name="Kucharzyk K."/>
            <person name="Murdoch R.W."/>
            <person name="Higgins S."/>
            <person name="Loffler F."/>
        </authorList>
    </citation>
    <scope>NUCLEOTIDE SEQUENCE</scope>
</reference>
<keyword evidence="7" id="KW-0862">Zinc</keyword>
<keyword evidence="4" id="KW-0686">Riboflavin biosynthesis</keyword>
<evidence type="ECO:0000256" key="4">
    <source>
        <dbReference type="ARBA" id="ARBA00022619"/>
    </source>
</evidence>
<dbReference type="PANTHER" id="PTHR38011:SF7">
    <property type="entry name" value="2,5-DIAMINO-6-RIBOSYLAMINO-4(3H)-PYRIMIDINONE 5'-PHOSPHATE REDUCTASE"/>
    <property type="match status" value="1"/>
</dbReference>
<dbReference type="PROSITE" id="PS51747">
    <property type="entry name" value="CYT_DCMP_DEAMINASES_2"/>
    <property type="match status" value="1"/>
</dbReference>
<name>A0A644X990_9ZZZZ</name>
<evidence type="ECO:0000256" key="6">
    <source>
        <dbReference type="ARBA" id="ARBA00022801"/>
    </source>
</evidence>
<evidence type="ECO:0000256" key="9">
    <source>
        <dbReference type="ARBA" id="ARBA00023002"/>
    </source>
</evidence>
<dbReference type="EMBL" id="VSSQ01002014">
    <property type="protein sequence ID" value="MPM12730.1"/>
    <property type="molecule type" value="Genomic_DNA"/>
</dbReference>
<dbReference type="Gene3D" id="3.40.140.10">
    <property type="entry name" value="Cytidine Deaminase, domain 2"/>
    <property type="match status" value="1"/>
</dbReference>
<proteinExistence type="predicted"/>
<dbReference type="Gene3D" id="3.40.430.10">
    <property type="entry name" value="Dihydrofolate Reductase, subunit A"/>
    <property type="match status" value="1"/>
</dbReference>
<dbReference type="InterPro" id="IPR050765">
    <property type="entry name" value="Riboflavin_Biosynth_HTPR"/>
</dbReference>
<dbReference type="CDD" id="cd01284">
    <property type="entry name" value="Riboflavin_deaminase-reductase"/>
    <property type="match status" value="1"/>
</dbReference>
<dbReference type="InterPro" id="IPR004794">
    <property type="entry name" value="Eubact_RibD"/>
</dbReference>
<dbReference type="GO" id="GO:0008835">
    <property type="term" value="F:diaminohydroxyphosphoribosylaminopyrimidine deaminase activity"/>
    <property type="evidence" value="ECO:0007669"/>
    <property type="project" value="InterPro"/>
</dbReference>
<sequence length="343" mass="38696">MQRCLHLAENGYGHTEPNPYVGAVVVYTNKIIGEGFRRIFGGPHAEVNAINSVADKELLKQSTIYVNLEPCSHHGKTPPCADLIISCGIPRVVIAMKDPNELVAGKGIQKLTDAGIQVKTGILEKEAQWLNRRFVTFHSKKRPYIILKWAQTRDGFMDIDRSDPKSVGQDNWITGPELKTLVHRWRAQEQAILIGYNTLVNDNPQLTVREWAGRNPQRILVTEILPEENYRIFGEDQKTLVFNPIKNEISDKAEYIRIDFGQEMVKATLHELHRRNIGSVMIEGGRQMLETFISSGLWDEARVLTGNKLFGNGLSAPVLAGETVIETTEFDKDLLQIFKNKAL</sequence>
<evidence type="ECO:0000256" key="5">
    <source>
        <dbReference type="ARBA" id="ARBA00022723"/>
    </source>
</evidence>
<dbReference type="Pfam" id="PF01872">
    <property type="entry name" value="RibD_C"/>
    <property type="match status" value="1"/>
</dbReference>
<dbReference type="PIRSF" id="PIRSF006769">
    <property type="entry name" value="RibD"/>
    <property type="match status" value="1"/>
</dbReference>
<dbReference type="GO" id="GO:0009231">
    <property type="term" value="P:riboflavin biosynthetic process"/>
    <property type="evidence" value="ECO:0007669"/>
    <property type="project" value="UniProtKB-UniPathway"/>
</dbReference>
<comment type="pathway">
    <text evidence="3">Cofactor biosynthesis; riboflavin biosynthesis; 5-amino-6-(D-ribitylamino)uracil from GTP: step 3/4.</text>
</comment>
<keyword evidence="8" id="KW-0521">NADP</keyword>
<keyword evidence="5" id="KW-0479">Metal-binding</keyword>
<evidence type="ECO:0000313" key="12">
    <source>
        <dbReference type="EMBL" id="MPM12730.1"/>
    </source>
</evidence>
<evidence type="ECO:0000256" key="7">
    <source>
        <dbReference type="ARBA" id="ARBA00022833"/>
    </source>
</evidence>
<dbReference type="UniPathway" id="UPA00275">
    <property type="reaction ID" value="UER00401"/>
</dbReference>
<dbReference type="SUPFAM" id="SSF53597">
    <property type="entry name" value="Dihydrofolate reductase-like"/>
    <property type="match status" value="1"/>
</dbReference>
<dbReference type="InterPro" id="IPR024072">
    <property type="entry name" value="DHFR-like_dom_sf"/>
</dbReference>
<protein>
    <submittedName>
        <fullName evidence="12">Riboflavin biosynthesis protein RibD</fullName>
    </submittedName>
</protein>
<evidence type="ECO:0000256" key="3">
    <source>
        <dbReference type="ARBA" id="ARBA00004910"/>
    </source>
</evidence>
<dbReference type="AlphaFoldDB" id="A0A644X990"/>
<keyword evidence="9" id="KW-0560">Oxidoreductase</keyword>